<comment type="caution">
    <text evidence="1">The sequence shown here is derived from an EMBL/GenBank/DDBJ whole genome shotgun (WGS) entry which is preliminary data.</text>
</comment>
<sequence>MSNQTVFLTFSGIIPPGARKLAERLSSQQATPQKGEQVRLNILAVSFVNSYLQYMGFETDLEASDSWNPVQQLLMDVADLSLKNLGSLECRPVLEGEELVYVPPEVQSNRIGYVAVQISKSFREAKLLGFFKEVSTDLLPLIQLSSLENLLEYLEDLTQLNTAKLALQSQISSTFTNLKQWFENIIDTGWQEIEFLLADQAIYADSNLRNTRSTFMSRGKLVAFEQDNFEKTVVLVVTLTPESEQETDIIVEIHPTKDEIYLPANLQLQILDFEGACVMEAQTRSTNKNIQLQFSGETGELFSVKLVLGDTSTIENFAI</sequence>
<dbReference type="EMBL" id="JAECZA010000313">
    <property type="protein sequence ID" value="MBH8578138.1"/>
    <property type="molecule type" value="Genomic_DNA"/>
</dbReference>
<evidence type="ECO:0000313" key="2">
    <source>
        <dbReference type="Proteomes" id="UP000662314"/>
    </source>
</evidence>
<dbReference type="Pfam" id="PF08852">
    <property type="entry name" value="DUF1822"/>
    <property type="match status" value="1"/>
</dbReference>
<gene>
    <name evidence="1" type="ORF">I8752_35380</name>
</gene>
<accession>A0A8J7IHM1</accession>
<dbReference type="InterPro" id="IPR014951">
    <property type="entry name" value="DUF1822"/>
</dbReference>
<reference evidence="1 2" key="1">
    <citation type="journal article" date="2021" name="Int. J. Syst. Evol. Microbiol.">
        <title>Amazonocrinis nigriterrae gen. nov., sp. nov., Atlanticothrix silvestris gen. nov., sp. nov. and Dendronalium phyllosphericum gen. nov., sp. nov., nostocacean cyanobacteria from Brazilian environments.</title>
        <authorList>
            <person name="Alvarenga D.O."/>
            <person name="Andreote A.P.D."/>
            <person name="Branco L.H.Z."/>
            <person name="Delbaje E."/>
            <person name="Cruz R.B."/>
            <person name="Varani A.M."/>
            <person name="Fiore M.F."/>
        </authorList>
    </citation>
    <scope>NUCLEOTIDE SEQUENCE [LARGE SCALE GENOMIC DNA]</scope>
    <source>
        <strain evidence="1 2">CENA369</strain>
    </source>
</reference>
<organism evidence="1 2">
    <name type="scientific">Dendronalium phyllosphericum CENA369</name>
    <dbReference type="NCBI Taxonomy" id="1725256"/>
    <lineage>
        <taxon>Bacteria</taxon>
        <taxon>Bacillati</taxon>
        <taxon>Cyanobacteriota</taxon>
        <taxon>Cyanophyceae</taxon>
        <taxon>Nostocales</taxon>
        <taxon>Nostocaceae</taxon>
        <taxon>Dendronalium</taxon>
        <taxon>Dendronalium phyllosphericum</taxon>
    </lineage>
</organism>
<dbReference type="AlphaFoldDB" id="A0A8J7IHM1"/>
<dbReference type="RefSeq" id="WP_214436805.1">
    <property type="nucleotide sequence ID" value="NZ_CAWPUQ010000252.1"/>
</dbReference>
<name>A0A8J7IHM1_9NOST</name>
<evidence type="ECO:0000313" key="1">
    <source>
        <dbReference type="EMBL" id="MBH8578138.1"/>
    </source>
</evidence>
<keyword evidence="2" id="KW-1185">Reference proteome</keyword>
<protein>
    <submittedName>
        <fullName evidence="1">DUF1822 family protein</fullName>
    </submittedName>
</protein>
<proteinExistence type="predicted"/>
<dbReference type="Proteomes" id="UP000662314">
    <property type="component" value="Unassembled WGS sequence"/>
</dbReference>